<reference evidence="2" key="1">
    <citation type="submission" date="2016-10" db="EMBL/GenBank/DDBJ databases">
        <authorList>
            <person name="Varghese N."/>
            <person name="Submissions S."/>
        </authorList>
    </citation>
    <scope>NUCLEOTIDE SEQUENCE [LARGE SCALE GENOMIC DNA]</scope>
    <source>
        <strain evidence="2">CGMCC 1.9230</strain>
    </source>
</reference>
<evidence type="ECO:0000313" key="2">
    <source>
        <dbReference type="Proteomes" id="UP000236737"/>
    </source>
</evidence>
<protein>
    <submittedName>
        <fullName evidence="1">Uncharacterized protein</fullName>
    </submittedName>
</protein>
<gene>
    <name evidence="1" type="ORF">SAMN04488130_10743</name>
</gene>
<dbReference type="Proteomes" id="UP000236737">
    <property type="component" value="Unassembled WGS sequence"/>
</dbReference>
<organism evidence="1 2">
    <name type="scientific">Flavobacterium urumqiense</name>
    <dbReference type="NCBI Taxonomy" id="935224"/>
    <lineage>
        <taxon>Bacteria</taxon>
        <taxon>Pseudomonadati</taxon>
        <taxon>Bacteroidota</taxon>
        <taxon>Flavobacteriia</taxon>
        <taxon>Flavobacteriales</taxon>
        <taxon>Flavobacteriaceae</taxon>
        <taxon>Flavobacterium</taxon>
    </lineage>
</organism>
<name>A0A1H5Y3B7_9FLAO</name>
<sequence length="74" mass="8600">MYRIRFENLFLGNPESSNSAWLRHSKPHSRTYSFSKFLQSYSKITGKPLVSVGNIKQKRLFFGSYHGTKQLTSI</sequence>
<evidence type="ECO:0000313" key="1">
    <source>
        <dbReference type="EMBL" id="SEG18332.1"/>
    </source>
</evidence>
<accession>A0A1H5Y3B7</accession>
<dbReference type="EMBL" id="FNVP01000007">
    <property type="protein sequence ID" value="SEG18332.1"/>
    <property type="molecule type" value="Genomic_DNA"/>
</dbReference>
<dbReference type="AlphaFoldDB" id="A0A1H5Y3B7"/>
<keyword evidence="2" id="KW-1185">Reference proteome</keyword>
<proteinExistence type="predicted"/>